<dbReference type="SUPFAM" id="SSF141734">
    <property type="entry name" value="HisI-like"/>
    <property type="match status" value="1"/>
</dbReference>
<feature type="binding site" evidence="11">
    <location>
        <position position="76"/>
    </location>
    <ligand>
        <name>Mg(2+)</name>
        <dbReference type="ChEBI" id="CHEBI:18420"/>
    </ligand>
</feature>
<feature type="binding site" evidence="11">
    <location>
        <position position="100"/>
    </location>
    <ligand>
        <name>Zn(2+)</name>
        <dbReference type="ChEBI" id="CHEBI:29105"/>
        <note>ligand shared between dimeric partners</note>
    </ligand>
</feature>
<gene>
    <name evidence="11 13" type="primary">hisI</name>
    <name evidence="13" type="ORF">E3J95_04385</name>
</gene>
<feature type="domain" description="Phosphoribosyl-AMP cyclohydrolase" evidence="12">
    <location>
        <begin position="29"/>
        <end position="102"/>
    </location>
</feature>
<evidence type="ECO:0000313" key="13">
    <source>
        <dbReference type="EMBL" id="TES85447.1"/>
    </source>
</evidence>
<dbReference type="InterPro" id="IPR002496">
    <property type="entry name" value="PRib_AMP_CycHydrolase_dom"/>
</dbReference>
<dbReference type="EC" id="3.5.4.19" evidence="11"/>
<evidence type="ECO:0000256" key="5">
    <source>
        <dbReference type="ARBA" id="ARBA00007731"/>
    </source>
</evidence>
<accession>A0A523QIM2</accession>
<dbReference type="Pfam" id="PF01502">
    <property type="entry name" value="PRA-CH"/>
    <property type="match status" value="1"/>
</dbReference>
<comment type="cofactor">
    <cofactor evidence="11">
        <name>Mg(2+)</name>
        <dbReference type="ChEBI" id="CHEBI:18420"/>
    </cofactor>
    <text evidence="11">Binds 1 Mg(2+) ion per subunit.</text>
</comment>
<dbReference type="Gene3D" id="3.10.20.810">
    <property type="entry name" value="Phosphoribosyl-AMP cyclohydrolase"/>
    <property type="match status" value="1"/>
</dbReference>
<dbReference type="InterPro" id="IPR038019">
    <property type="entry name" value="PRib_AMP_CycHydrolase_sf"/>
</dbReference>
<evidence type="ECO:0000256" key="7">
    <source>
        <dbReference type="ARBA" id="ARBA00022490"/>
    </source>
</evidence>
<reference evidence="13 14" key="1">
    <citation type="submission" date="2019-03" db="EMBL/GenBank/DDBJ databases">
        <title>Metabolic potential of uncultured bacteria and archaea associated with petroleum seepage in deep-sea sediments.</title>
        <authorList>
            <person name="Dong X."/>
            <person name="Hubert C."/>
        </authorList>
    </citation>
    <scope>NUCLEOTIDE SEQUENCE [LARGE SCALE GENOMIC DNA]</scope>
    <source>
        <strain evidence="13">E44_bin92</strain>
    </source>
</reference>
<name>A0A523QIM2_UNCAE</name>
<comment type="similarity">
    <text evidence="6">In the N-terminal section; belongs to the PRA-CH family.</text>
</comment>
<comment type="subcellular location">
    <subcellularLocation>
        <location evidence="11">Cytoplasm</location>
    </subcellularLocation>
</comment>
<evidence type="ECO:0000256" key="6">
    <source>
        <dbReference type="ARBA" id="ARBA00008299"/>
    </source>
</evidence>
<comment type="catalytic activity">
    <reaction evidence="1 11">
        <text>1-(5-phospho-beta-D-ribosyl)-5'-AMP + H2O = 1-(5-phospho-beta-D-ribosyl)-5-[(5-phospho-beta-D-ribosylamino)methylideneamino]imidazole-4-carboxamide</text>
        <dbReference type="Rhea" id="RHEA:20049"/>
        <dbReference type="ChEBI" id="CHEBI:15377"/>
        <dbReference type="ChEBI" id="CHEBI:58435"/>
        <dbReference type="ChEBI" id="CHEBI:59457"/>
        <dbReference type="EC" id="3.5.4.19"/>
    </reaction>
</comment>
<dbReference type="GO" id="GO:0005737">
    <property type="term" value="C:cytoplasm"/>
    <property type="evidence" value="ECO:0007669"/>
    <property type="project" value="UniProtKB-SubCell"/>
</dbReference>
<evidence type="ECO:0000313" key="14">
    <source>
        <dbReference type="Proteomes" id="UP000320781"/>
    </source>
</evidence>
<evidence type="ECO:0000256" key="11">
    <source>
        <dbReference type="HAMAP-Rule" id="MF_01021"/>
    </source>
</evidence>
<dbReference type="AlphaFoldDB" id="A0A523QIM2"/>
<keyword evidence="11" id="KW-0460">Magnesium</keyword>
<comment type="function">
    <text evidence="11">Catalyzes the hydrolysis of the adenine ring of phosphoribosyl-AMP.</text>
</comment>
<dbReference type="GO" id="GO:0000105">
    <property type="term" value="P:L-histidine biosynthetic process"/>
    <property type="evidence" value="ECO:0007669"/>
    <property type="project" value="UniProtKB-UniRule"/>
</dbReference>
<proteinExistence type="inferred from homology"/>
<evidence type="ECO:0000256" key="3">
    <source>
        <dbReference type="ARBA" id="ARBA00005169"/>
    </source>
</evidence>
<protein>
    <recommendedName>
        <fullName evidence="11">Phosphoribosyl-AMP cyclohydrolase</fullName>
        <shortName evidence="11">PRA-CH</shortName>
        <ecNumber evidence="11">3.5.4.19</ecNumber>
    </recommendedName>
</protein>
<evidence type="ECO:0000259" key="12">
    <source>
        <dbReference type="Pfam" id="PF01502"/>
    </source>
</evidence>
<dbReference type="FunFam" id="3.10.20.810:FF:000001">
    <property type="entry name" value="Histidine biosynthesis bifunctional protein HisIE"/>
    <property type="match status" value="1"/>
</dbReference>
<dbReference type="GO" id="GO:0004636">
    <property type="term" value="F:phosphoribosyl-ATP diphosphatase activity"/>
    <property type="evidence" value="ECO:0007669"/>
    <property type="project" value="UniProtKB-EC"/>
</dbReference>
<comment type="catalytic activity">
    <reaction evidence="2">
        <text>1-(5-phospho-beta-D-ribosyl)-ATP + H2O = 1-(5-phospho-beta-D-ribosyl)-5'-AMP + diphosphate + H(+)</text>
        <dbReference type="Rhea" id="RHEA:22828"/>
        <dbReference type="ChEBI" id="CHEBI:15377"/>
        <dbReference type="ChEBI" id="CHEBI:15378"/>
        <dbReference type="ChEBI" id="CHEBI:33019"/>
        <dbReference type="ChEBI" id="CHEBI:59457"/>
        <dbReference type="ChEBI" id="CHEBI:73183"/>
        <dbReference type="EC" id="3.6.1.31"/>
    </reaction>
</comment>
<organism evidence="13 14">
    <name type="scientific">Aerophobetes bacterium</name>
    <dbReference type="NCBI Taxonomy" id="2030807"/>
    <lineage>
        <taxon>Bacteria</taxon>
        <taxon>Candidatus Aerophobota</taxon>
    </lineage>
</organism>
<evidence type="ECO:0000256" key="2">
    <source>
        <dbReference type="ARBA" id="ARBA00001460"/>
    </source>
</evidence>
<comment type="cofactor">
    <cofactor evidence="11">
        <name>Zn(2+)</name>
        <dbReference type="ChEBI" id="CHEBI:29105"/>
    </cofactor>
    <text evidence="11">Binds 1 zinc ion per subunit.</text>
</comment>
<comment type="pathway">
    <text evidence="3 11">Amino-acid biosynthesis; L-histidine biosynthesis; L-histidine from 5-phospho-alpha-D-ribose 1-diphosphate: step 3/9.</text>
</comment>
<dbReference type="PANTHER" id="PTHR42945">
    <property type="entry name" value="HISTIDINE BIOSYNTHESIS BIFUNCTIONAL PROTEIN"/>
    <property type="match status" value="1"/>
</dbReference>
<feature type="binding site" evidence="11">
    <location>
        <position position="77"/>
    </location>
    <ligand>
        <name>Zn(2+)</name>
        <dbReference type="ChEBI" id="CHEBI:29105"/>
        <note>ligand shared between dimeric partners</note>
    </ligand>
</feature>
<evidence type="ECO:0000256" key="8">
    <source>
        <dbReference type="ARBA" id="ARBA00022605"/>
    </source>
</evidence>
<feature type="binding site" evidence="11">
    <location>
        <position position="93"/>
    </location>
    <ligand>
        <name>Zn(2+)</name>
        <dbReference type="ChEBI" id="CHEBI:29105"/>
        <note>ligand shared between dimeric partners</note>
    </ligand>
</feature>
<sequence length="137" mass="15952">MSFLREVKFDSRGLVPAVVQDVQNLEILMMAWMTKDSLHKTLATGKAHFWSRSRQKIWLKGDESGHYQWVREILVDCDADTLLLKVEQTRAACHLGYRSCFFRKMDRDGNLRTLGKKVFEPAKVYGKKTQRSSNEKN</sequence>
<evidence type="ECO:0000256" key="9">
    <source>
        <dbReference type="ARBA" id="ARBA00022801"/>
    </source>
</evidence>
<dbReference type="Proteomes" id="UP000320781">
    <property type="component" value="Unassembled WGS sequence"/>
</dbReference>
<feature type="binding site" evidence="11">
    <location>
        <position position="78"/>
    </location>
    <ligand>
        <name>Mg(2+)</name>
        <dbReference type="ChEBI" id="CHEBI:18420"/>
    </ligand>
</feature>
<comment type="similarity">
    <text evidence="11">Belongs to the PRA-CH family.</text>
</comment>
<dbReference type="NCBIfam" id="NF000768">
    <property type="entry name" value="PRK00051.1"/>
    <property type="match status" value="1"/>
</dbReference>
<dbReference type="GO" id="GO:0008270">
    <property type="term" value="F:zinc ion binding"/>
    <property type="evidence" value="ECO:0007669"/>
    <property type="project" value="UniProtKB-UniRule"/>
</dbReference>
<dbReference type="InterPro" id="IPR026660">
    <property type="entry name" value="PRA-CH"/>
</dbReference>
<keyword evidence="10 11" id="KW-0368">Histidine biosynthesis</keyword>
<dbReference type="HAMAP" id="MF_01021">
    <property type="entry name" value="HisI"/>
    <property type="match status" value="1"/>
</dbReference>
<dbReference type="PANTHER" id="PTHR42945:SF1">
    <property type="entry name" value="HISTIDINE BIOSYNTHESIS BIFUNCTIONAL PROTEIN HIS7"/>
    <property type="match status" value="1"/>
</dbReference>
<comment type="caution">
    <text evidence="13">The sequence shown here is derived from an EMBL/GenBank/DDBJ whole genome shotgun (WGS) entry which is preliminary data.</text>
</comment>
<keyword evidence="9 11" id="KW-0378">Hydrolase</keyword>
<dbReference type="GO" id="GO:0000287">
    <property type="term" value="F:magnesium ion binding"/>
    <property type="evidence" value="ECO:0007669"/>
    <property type="project" value="UniProtKB-UniRule"/>
</dbReference>
<dbReference type="GO" id="GO:0004635">
    <property type="term" value="F:phosphoribosyl-AMP cyclohydrolase activity"/>
    <property type="evidence" value="ECO:0007669"/>
    <property type="project" value="UniProtKB-UniRule"/>
</dbReference>
<feature type="binding site" evidence="11">
    <location>
        <position position="80"/>
    </location>
    <ligand>
        <name>Mg(2+)</name>
        <dbReference type="ChEBI" id="CHEBI:18420"/>
    </ligand>
</feature>
<comment type="subunit">
    <text evidence="11">Homodimer.</text>
</comment>
<comment type="similarity">
    <text evidence="5">In the C-terminal section; belongs to the PRA-PH family.</text>
</comment>
<comment type="pathway">
    <text evidence="4">Amino-acid biosynthesis; L-histidine biosynthesis; L-histidine from 5-phospho-alpha-D-ribose 1-diphosphate: step 2/9.</text>
</comment>
<evidence type="ECO:0000256" key="10">
    <source>
        <dbReference type="ARBA" id="ARBA00023102"/>
    </source>
</evidence>
<keyword evidence="11" id="KW-0479">Metal-binding</keyword>
<keyword evidence="11" id="KW-0862">Zinc</keyword>
<evidence type="ECO:0000256" key="4">
    <source>
        <dbReference type="ARBA" id="ARBA00005204"/>
    </source>
</evidence>
<dbReference type="EMBL" id="SOKU01000213">
    <property type="protein sequence ID" value="TES85447.1"/>
    <property type="molecule type" value="Genomic_DNA"/>
</dbReference>
<dbReference type="UniPathway" id="UPA00031">
    <property type="reaction ID" value="UER00008"/>
</dbReference>
<keyword evidence="8 11" id="KW-0028">Amino-acid biosynthesis</keyword>
<evidence type="ECO:0000256" key="1">
    <source>
        <dbReference type="ARBA" id="ARBA00000024"/>
    </source>
</evidence>
<keyword evidence="7 11" id="KW-0963">Cytoplasm</keyword>